<dbReference type="InterPro" id="IPR008136">
    <property type="entry name" value="CinA_C"/>
</dbReference>
<organism evidence="2 3">
    <name type="scientific">Hyalomma marginatum</name>
    <dbReference type="NCBI Taxonomy" id="34627"/>
    <lineage>
        <taxon>Eukaryota</taxon>
        <taxon>Metazoa</taxon>
        <taxon>Ecdysozoa</taxon>
        <taxon>Arthropoda</taxon>
        <taxon>Chelicerata</taxon>
        <taxon>Arachnida</taxon>
        <taxon>Acari</taxon>
        <taxon>Parasitiformes</taxon>
        <taxon>Ixodida</taxon>
        <taxon>Ixodoidea</taxon>
        <taxon>Ixodidae</taxon>
        <taxon>Hyalomminae</taxon>
        <taxon>Hyalomma</taxon>
    </lineage>
</organism>
<name>A0A8S4BWE2_9ACAR</name>
<dbReference type="Gene3D" id="3.90.950.20">
    <property type="entry name" value="CinA-like"/>
    <property type="match status" value="1"/>
</dbReference>
<dbReference type="Proteomes" id="UP000837675">
    <property type="component" value="Unassembled WGS sequence"/>
</dbReference>
<accession>A0A8S4BWE2</accession>
<evidence type="ECO:0000313" key="2">
    <source>
        <dbReference type="EMBL" id="CAG7591348.1"/>
    </source>
</evidence>
<evidence type="ECO:0000259" key="1">
    <source>
        <dbReference type="Pfam" id="PF02464"/>
    </source>
</evidence>
<feature type="domain" description="CinA C-terminal" evidence="1">
    <location>
        <begin position="12"/>
        <end position="163"/>
    </location>
</feature>
<comment type="caution">
    <text evidence="2">The sequence shown here is derived from an EMBL/GenBank/DDBJ whole genome shotgun (WGS) entry which is preliminary data.</text>
</comment>
<dbReference type="EMBL" id="CAJVAF010000181">
    <property type="protein sequence ID" value="CAG7591348.1"/>
    <property type="molecule type" value="Genomic_DNA"/>
</dbReference>
<proteinExistence type="predicted"/>
<dbReference type="InterPro" id="IPR036653">
    <property type="entry name" value="CinA-like_C"/>
</dbReference>
<sequence>MIIFSDTTFNTARLIIQKAEQQRIKIAGAESCTGGLIAGILTSVPGSSAVFEFGIVSYANHAKSSILKIPAEVIAKHGAVSSEVALAMADGLNKIYSNNFMFAVTGIAGPGGGSATKPVGTVYIAVSNLESNRIDVVKQHFVGDRATIRMNTVDFVLRMILSQLS</sequence>
<evidence type="ECO:0000313" key="3">
    <source>
        <dbReference type="Proteomes" id="UP000837675"/>
    </source>
</evidence>
<keyword evidence="3" id="KW-1185">Reference proteome</keyword>
<dbReference type="Pfam" id="PF02464">
    <property type="entry name" value="CinA"/>
    <property type="match status" value="1"/>
</dbReference>
<dbReference type="SUPFAM" id="SSF142433">
    <property type="entry name" value="CinA-like"/>
    <property type="match status" value="1"/>
</dbReference>
<protein>
    <submittedName>
        <fullName evidence="2">CinA family protein</fullName>
    </submittedName>
</protein>
<gene>
    <name evidence="2" type="ORF">MHYMCMPASI_00427</name>
</gene>
<dbReference type="NCBIfam" id="TIGR00199">
    <property type="entry name" value="PncC_domain"/>
    <property type="match status" value="1"/>
</dbReference>
<dbReference type="AlphaFoldDB" id="A0A8S4BWE2"/>
<reference evidence="2" key="1">
    <citation type="submission" date="2021-06" db="EMBL/GenBank/DDBJ databases">
        <authorList>
            <person name="Nardi T."/>
            <person name="Nardi T."/>
        </authorList>
    </citation>
    <scope>NUCLEOTIDE SEQUENCE</scope>
</reference>